<dbReference type="Pfam" id="PF00169">
    <property type="entry name" value="PH"/>
    <property type="match status" value="1"/>
</dbReference>
<dbReference type="PROSITE" id="PS50115">
    <property type="entry name" value="ARFGAP"/>
    <property type="match status" value="1"/>
</dbReference>
<dbReference type="Gene3D" id="1.10.220.150">
    <property type="entry name" value="Arf GTPase activating protein"/>
    <property type="match status" value="1"/>
</dbReference>
<dbReference type="InterPro" id="IPR001849">
    <property type="entry name" value="PH_domain"/>
</dbReference>
<evidence type="ECO:0000256" key="6">
    <source>
        <dbReference type="PROSITE-ProRule" id="PRU00023"/>
    </source>
</evidence>
<dbReference type="CDD" id="cd08835">
    <property type="entry name" value="ArfGap_ACAP"/>
    <property type="match status" value="1"/>
</dbReference>
<dbReference type="InterPro" id="IPR027267">
    <property type="entry name" value="AH/BAR_dom_sf"/>
</dbReference>
<evidence type="ECO:0000259" key="10">
    <source>
        <dbReference type="PROSITE" id="PS50115"/>
    </source>
</evidence>
<feature type="region of interest" description="Disordered" evidence="8">
    <location>
        <begin position="643"/>
        <end position="694"/>
    </location>
</feature>
<dbReference type="InterPro" id="IPR036770">
    <property type="entry name" value="Ankyrin_rpt-contain_sf"/>
</dbReference>
<keyword evidence="2" id="KW-0677">Repeat</keyword>
<dbReference type="InterPro" id="IPR011993">
    <property type="entry name" value="PH-like_dom_sf"/>
</dbReference>
<protein>
    <submittedName>
        <fullName evidence="11">Putative gtpase activating protein</fullName>
    </submittedName>
</protein>
<proteinExistence type="predicted"/>
<dbReference type="PROSITE" id="PS50088">
    <property type="entry name" value="ANK_REPEAT"/>
    <property type="match status" value="2"/>
</dbReference>
<dbReference type="SUPFAM" id="SSF50729">
    <property type="entry name" value="PH domain-like"/>
    <property type="match status" value="1"/>
</dbReference>
<dbReference type="FunFam" id="1.10.220.150:FF:000007">
    <property type="entry name" value="Arf-GAP with coiled-coil, ANK repeat and PH domain-containing protein 2"/>
    <property type="match status" value="1"/>
</dbReference>
<feature type="compositionally biased region" description="Gly residues" evidence="8">
    <location>
        <begin position="423"/>
        <end position="448"/>
    </location>
</feature>
<name>A0A2M4A976_9DIPT</name>
<dbReference type="SUPFAM" id="SSF57863">
    <property type="entry name" value="ArfGap/RecO-like zinc finger"/>
    <property type="match status" value="1"/>
</dbReference>
<feature type="region of interest" description="Disordered" evidence="8">
    <location>
        <begin position="254"/>
        <end position="294"/>
    </location>
</feature>
<reference evidence="11" key="1">
    <citation type="submission" date="2018-01" db="EMBL/GenBank/DDBJ databases">
        <title>An insight into the sialome of Amazonian anophelines.</title>
        <authorList>
            <person name="Ribeiro J.M."/>
            <person name="Scarpassa V."/>
            <person name="Calvo E."/>
        </authorList>
    </citation>
    <scope>NUCLEOTIDE SEQUENCE</scope>
    <source>
        <tissue evidence="11">Salivary glands</tissue>
    </source>
</reference>
<dbReference type="CDD" id="cd07603">
    <property type="entry name" value="BAR_ACAPs"/>
    <property type="match status" value="1"/>
</dbReference>
<dbReference type="GO" id="GO:0005096">
    <property type="term" value="F:GTPase activator activity"/>
    <property type="evidence" value="ECO:0007669"/>
    <property type="project" value="InterPro"/>
</dbReference>
<dbReference type="SUPFAM" id="SSF103657">
    <property type="entry name" value="BAR/IMD domain-like"/>
    <property type="match status" value="1"/>
</dbReference>
<keyword evidence="1" id="KW-0479">Metal-binding</keyword>
<dbReference type="InterPro" id="IPR004148">
    <property type="entry name" value="BAR_dom"/>
</dbReference>
<dbReference type="Pfam" id="PF12796">
    <property type="entry name" value="Ank_2"/>
    <property type="match status" value="1"/>
</dbReference>
<evidence type="ECO:0000256" key="4">
    <source>
        <dbReference type="ARBA" id="ARBA00022833"/>
    </source>
</evidence>
<dbReference type="InterPro" id="IPR001164">
    <property type="entry name" value="ArfGAP_dom"/>
</dbReference>
<dbReference type="SMART" id="SM00233">
    <property type="entry name" value="PH"/>
    <property type="match status" value="1"/>
</dbReference>
<dbReference type="Pfam" id="PF01412">
    <property type="entry name" value="ArfGap"/>
    <property type="match status" value="1"/>
</dbReference>
<dbReference type="PROSITE" id="PS50297">
    <property type="entry name" value="ANK_REP_REGION"/>
    <property type="match status" value="2"/>
</dbReference>
<dbReference type="PANTHER" id="PTHR23180:SF399">
    <property type="entry name" value="BLOWN FUSE, ISOFORM A-RELATED"/>
    <property type="match status" value="1"/>
</dbReference>
<dbReference type="PANTHER" id="PTHR23180">
    <property type="entry name" value="CENTAURIN/ARF"/>
    <property type="match status" value="1"/>
</dbReference>
<dbReference type="GO" id="GO:0005737">
    <property type="term" value="C:cytoplasm"/>
    <property type="evidence" value="ECO:0007669"/>
    <property type="project" value="InterPro"/>
</dbReference>
<keyword evidence="3 7" id="KW-0863">Zinc-finger</keyword>
<evidence type="ECO:0000259" key="9">
    <source>
        <dbReference type="PROSITE" id="PS50003"/>
    </source>
</evidence>
<dbReference type="Pfam" id="PF16746">
    <property type="entry name" value="BAR_3"/>
    <property type="match status" value="1"/>
</dbReference>
<feature type="domain" description="PH" evidence="9">
    <location>
        <begin position="296"/>
        <end position="392"/>
    </location>
</feature>
<dbReference type="SMART" id="SM00105">
    <property type="entry name" value="ArfGap"/>
    <property type="match status" value="1"/>
</dbReference>
<dbReference type="SUPFAM" id="SSF48403">
    <property type="entry name" value="Ankyrin repeat"/>
    <property type="match status" value="1"/>
</dbReference>
<feature type="region of interest" description="Disordered" evidence="8">
    <location>
        <begin position="409"/>
        <end position="451"/>
    </location>
</feature>
<feature type="region of interest" description="Disordered" evidence="8">
    <location>
        <begin position="960"/>
        <end position="985"/>
    </location>
</feature>
<feature type="domain" description="Arf-GAP" evidence="10">
    <location>
        <begin position="449"/>
        <end position="577"/>
    </location>
</feature>
<dbReference type="GO" id="GO:0008270">
    <property type="term" value="F:zinc ion binding"/>
    <property type="evidence" value="ECO:0007669"/>
    <property type="project" value="UniProtKB-KW"/>
</dbReference>
<feature type="repeat" description="ANK" evidence="6">
    <location>
        <begin position="787"/>
        <end position="819"/>
    </location>
</feature>
<evidence type="ECO:0000256" key="7">
    <source>
        <dbReference type="PROSITE-ProRule" id="PRU00288"/>
    </source>
</evidence>
<dbReference type="FunFam" id="2.30.29.30:FF:000384">
    <property type="entry name" value="Uncharacterized protein, isoform A"/>
    <property type="match status" value="1"/>
</dbReference>
<dbReference type="InterPro" id="IPR038508">
    <property type="entry name" value="ArfGAP_dom_sf"/>
</dbReference>
<dbReference type="InterPro" id="IPR045258">
    <property type="entry name" value="ACAP1/2/3-like"/>
</dbReference>
<dbReference type="SMART" id="SM00248">
    <property type="entry name" value="ANK"/>
    <property type="match status" value="3"/>
</dbReference>
<evidence type="ECO:0000256" key="3">
    <source>
        <dbReference type="ARBA" id="ARBA00022771"/>
    </source>
</evidence>
<evidence type="ECO:0000313" key="11">
    <source>
        <dbReference type="EMBL" id="MBW37311.1"/>
    </source>
</evidence>
<organism evidence="11">
    <name type="scientific">Anopheles triannulatus</name>
    <dbReference type="NCBI Taxonomy" id="58253"/>
    <lineage>
        <taxon>Eukaryota</taxon>
        <taxon>Metazoa</taxon>
        <taxon>Ecdysozoa</taxon>
        <taxon>Arthropoda</taxon>
        <taxon>Hexapoda</taxon>
        <taxon>Insecta</taxon>
        <taxon>Pterygota</taxon>
        <taxon>Neoptera</taxon>
        <taxon>Endopterygota</taxon>
        <taxon>Diptera</taxon>
        <taxon>Nematocera</taxon>
        <taxon>Culicoidea</taxon>
        <taxon>Culicidae</taxon>
        <taxon>Anophelinae</taxon>
        <taxon>Anopheles</taxon>
    </lineage>
</organism>
<dbReference type="PROSITE" id="PS50003">
    <property type="entry name" value="PH_DOMAIN"/>
    <property type="match status" value="1"/>
</dbReference>
<dbReference type="Gene3D" id="2.30.29.30">
    <property type="entry name" value="Pleckstrin-homology domain (PH domain)/Phosphotyrosine-binding domain (PTB)"/>
    <property type="match status" value="1"/>
</dbReference>
<dbReference type="EMBL" id="GGFK01003990">
    <property type="protein sequence ID" value="MBW37311.1"/>
    <property type="molecule type" value="Transcribed_RNA"/>
</dbReference>
<dbReference type="AlphaFoldDB" id="A0A2M4A976"/>
<dbReference type="FunFam" id="1.20.1270.60:FF:000025">
    <property type="entry name" value="arf-GAP with coiled-coil, ANK repeat and PH domain-containing protein 2"/>
    <property type="match status" value="1"/>
</dbReference>
<dbReference type="PRINTS" id="PR00405">
    <property type="entry name" value="REVINTRACTNG"/>
</dbReference>
<keyword evidence="5 6" id="KW-0040">ANK repeat</keyword>
<keyword evidence="4" id="KW-0862">Zinc</keyword>
<feature type="repeat" description="ANK" evidence="6">
    <location>
        <begin position="820"/>
        <end position="852"/>
    </location>
</feature>
<evidence type="ECO:0000256" key="1">
    <source>
        <dbReference type="ARBA" id="ARBA00022723"/>
    </source>
</evidence>
<evidence type="ECO:0000256" key="2">
    <source>
        <dbReference type="ARBA" id="ARBA00022737"/>
    </source>
</evidence>
<accession>A0A2M4A976</accession>
<dbReference type="InterPro" id="IPR002110">
    <property type="entry name" value="Ankyrin_rpt"/>
</dbReference>
<dbReference type="Gene3D" id="1.25.40.20">
    <property type="entry name" value="Ankyrin repeat-containing domain"/>
    <property type="match status" value="1"/>
</dbReference>
<evidence type="ECO:0000256" key="8">
    <source>
        <dbReference type="SAM" id="MobiDB-lite"/>
    </source>
</evidence>
<dbReference type="CDD" id="cd13250">
    <property type="entry name" value="PH_ACAP"/>
    <property type="match status" value="1"/>
</dbReference>
<evidence type="ECO:0000256" key="5">
    <source>
        <dbReference type="ARBA" id="ARBA00023043"/>
    </source>
</evidence>
<sequence>MARCKIDFGECLKDSPNFRLRIEQEEAEIEHLEVRLEKIIKACSVAVDSGKEYIRNQSTFATSLWDLQRHFQDDKSSTNALAQLIQLLQEMNKFHTTLLDQANRTVLKHLTGFLKRDIREVKEYRQIFGKVSENMDAAVYRNAQVNRNRAADVLEAENLLSATKSCFSHTALDYVNYITLLQSRKRHEVLATLLSYLQACSTYFHQGSDLCEDYSAFFKGLDDEIEQMRSEYATLDKQMQNRHTCVVEQALFERGGDGGGGGGVGTDSQSLENGPSGADGKPSVPPTSTSSGDRAPSYMEGYLFKRTSNAFKTWNRRWFCMCDNQLFYRKRSGEELPTMMEEDLRLCTVRPLADSDRRFCFEVISPTKSHILQADSEVMMNAWIKALQIGIDSAIQHYNPIPVNRNREGGGLRISGVTRPLPGGSGSSGGGGSGGSGALETGGKGPGQRKGFKKINWTQMLKIPGNSRCADCGNGEPRWASINLGITLCIACSGVHRSLGVHYSKVRSLTLDEWEPEILRVMIELGNDVINRVYEGNAAQIARFERATDNCEIAVREAWIRAKYIERQFVAPLDGGDGVGLGLSDQGGANSSSTSSSMLSFKSLGADSSKFPEKWSIKKLRRRSYRQLLRPKPRMVAGVAMGEAAKGGDPASLTPVTDLDADSEEHRGAPDGGEPDDGTGNGEGTSPDADEKDVKEGLPKQFADILLIGANIVTEDHQLPDEDLLLLNSDQESTSGEEDNSIMECEDLERLSPNYLLYKAASGHNLPVMSQALALGADKNWTNVDQADRTALHAAILSGSVMACEYLLLNGAAINATDRHGRTALHMATDQGSAAQAYLLLKHKAKYDIADAEGRRPIDIAVEKEDADIVTLLRLTLLNDEISAGEDGGSYTGVDVTYAEVMNEFSHLASNQPQRIQRTQRQLQHQLQQQQQQQQQEELLLIREQESQLLARQREALSLAADSEQRTTVPVTDLDVPSSWQAEPS</sequence>
<dbReference type="InterPro" id="IPR037278">
    <property type="entry name" value="ARFGAP/RecO"/>
</dbReference>
<dbReference type="Gene3D" id="1.20.1270.60">
    <property type="entry name" value="Arfaptin homology (AH) domain/BAR domain"/>
    <property type="match status" value="1"/>
</dbReference>